<keyword evidence="3" id="KW-1185">Reference proteome</keyword>
<dbReference type="Gene3D" id="1.10.101.10">
    <property type="entry name" value="PGBD-like superfamily/PGBD"/>
    <property type="match status" value="1"/>
</dbReference>
<dbReference type="Pfam" id="PF13401">
    <property type="entry name" value="AAA_22"/>
    <property type="match status" value="1"/>
</dbReference>
<dbReference type="Gene3D" id="3.90.70.10">
    <property type="entry name" value="Cysteine proteinases"/>
    <property type="match status" value="1"/>
</dbReference>
<name>A0A370DLS7_9GAMM</name>
<evidence type="ECO:0000259" key="1">
    <source>
        <dbReference type="SMART" id="SM00382"/>
    </source>
</evidence>
<dbReference type="InterPro" id="IPR052026">
    <property type="entry name" value="ExeA_AAA_ATPase_DNA-bind"/>
</dbReference>
<dbReference type="PANTHER" id="PTHR35894:SF1">
    <property type="entry name" value="PHOSPHORIBULOKINASE _ URIDINE KINASE FAMILY"/>
    <property type="match status" value="1"/>
</dbReference>
<dbReference type="PANTHER" id="PTHR35894">
    <property type="entry name" value="GENERAL SECRETION PATHWAY PROTEIN A-RELATED"/>
    <property type="match status" value="1"/>
</dbReference>
<dbReference type="EMBL" id="QFXE01000011">
    <property type="protein sequence ID" value="RDH85861.1"/>
    <property type="molecule type" value="Genomic_DNA"/>
</dbReference>
<dbReference type="Gene3D" id="3.40.50.300">
    <property type="entry name" value="P-loop containing nucleotide triphosphate hydrolases"/>
    <property type="match status" value="1"/>
</dbReference>
<dbReference type="InterPro" id="IPR036365">
    <property type="entry name" value="PGBD-like_sf"/>
</dbReference>
<dbReference type="InterPro" id="IPR002477">
    <property type="entry name" value="Peptidoglycan-bd-like"/>
</dbReference>
<dbReference type="Proteomes" id="UP000254771">
    <property type="component" value="Unassembled WGS sequence"/>
</dbReference>
<dbReference type="AlphaFoldDB" id="A0A370DLS7"/>
<evidence type="ECO:0000313" key="2">
    <source>
        <dbReference type="EMBL" id="RDH85861.1"/>
    </source>
</evidence>
<dbReference type="Pfam" id="PF21327">
    <property type="entry name" value="GspA_C39-like"/>
    <property type="match status" value="1"/>
</dbReference>
<dbReference type="SUPFAM" id="SSF52540">
    <property type="entry name" value="P-loop containing nucleoside triphosphate hydrolases"/>
    <property type="match status" value="1"/>
</dbReference>
<dbReference type="InterPro" id="IPR049945">
    <property type="entry name" value="AAA_22"/>
</dbReference>
<dbReference type="InterPro" id="IPR036366">
    <property type="entry name" value="PGBDSf"/>
</dbReference>
<dbReference type="SUPFAM" id="SSF47090">
    <property type="entry name" value="PGBD-like"/>
    <property type="match status" value="1"/>
</dbReference>
<comment type="caution">
    <text evidence="2">The sequence shown here is derived from an EMBL/GenBank/DDBJ whole genome shotgun (WGS) entry which is preliminary data.</text>
</comment>
<feature type="domain" description="AAA+ ATPase" evidence="1">
    <location>
        <begin position="45"/>
        <end position="200"/>
    </location>
</feature>
<evidence type="ECO:0000313" key="3">
    <source>
        <dbReference type="Proteomes" id="UP000254771"/>
    </source>
</evidence>
<dbReference type="GO" id="GO:0016887">
    <property type="term" value="F:ATP hydrolysis activity"/>
    <property type="evidence" value="ECO:0007669"/>
    <property type="project" value="InterPro"/>
</dbReference>
<accession>A0A370DLS7</accession>
<sequence length="587" mass="66053">MASIYRDYFRIDEDPFSITPDPKFLFLSRNHREALAHLRFGMEEGGGFVLLTGGVGTGKTLLCRNLLESLPNEVDVALILNPRLQPFELVASICDELHVEHPDAADSIKMLVDHLNSYLLSSHAAGRRTVVIIDEAQNLSYEALEQVRLLTNLETKTEKLMQIFLIGQSELKEIIDQPNLRQLTQRITARYHLESMGRPETKEYIRHRLEVVGISQHLFTNSALEAVYRLTKGIPRRINIFCERAMVAAYAERKNEVDYFLLKRAAEEVEGKRRKGRWRSFLTVSAVAAVLVVLSTTLSLNDITSFGNNVAHQMRLLLADLAVHKNDAPVIPKETVTATTIPNNNVDFSPIKIAQAGYSDSEVVVPEKEEQPLVDGKAFEAMTAGEAFSEDRAFSALLRYWNVDISSVVDGSVFCETADAHKLKCVYGKGTWTSLEYFNRPVIIELETSDGRLVNMMVTELHGNRVVIEHNGERMQLERATIDQLWSGSYVLLWKPPQLNETVLAVGARGQDVIWLNDILDRDEGIYGIQTQGKRNDRFDQTLVERVVRFQQKHGLTPDGIVGEQTLIQLQSASGDPDVPLLMQSKG</sequence>
<proteinExistence type="predicted"/>
<dbReference type="InterPro" id="IPR048809">
    <property type="entry name" value="GspA_C39-like"/>
</dbReference>
<dbReference type="InterPro" id="IPR003593">
    <property type="entry name" value="AAA+_ATPase"/>
</dbReference>
<protein>
    <submittedName>
        <fullName evidence="2">General secretion pathway protein GspA</fullName>
    </submittedName>
</protein>
<gene>
    <name evidence="2" type="ORF">DIZ78_09750</name>
</gene>
<dbReference type="Pfam" id="PF01471">
    <property type="entry name" value="PG_binding_1"/>
    <property type="match status" value="1"/>
</dbReference>
<organism evidence="2 3">
    <name type="scientific">endosymbiont of Escarpia spicata</name>
    <dbReference type="NCBI Taxonomy" id="2200908"/>
    <lineage>
        <taxon>Bacteria</taxon>
        <taxon>Pseudomonadati</taxon>
        <taxon>Pseudomonadota</taxon>
        <taxon>Gammaproteobacteria</taxon>
        <taxon>sulfur-oxidizing symbionts</taxon>
    </lineage>
</organism>
<dbReference type="SMART" id="SM00382">
    <property type="entry name" value="AAA"/>
    <property type="match status" value="1"/>
</dbReference>
<dbReference type="InterPro" id="IPR027417">
    <property type="entry name" value="P-loop_NTPase"/>
</dbReference>
<reference evidence="2 3" key="1">
    <citation type="journal article" date="2018" name="ISME J.">
        <title>Endosymbiont genomes yield clues of tubeworm success.</title>
        <authorList>
            <person name="Li Y."/>
            <person name="Liles M.R."/>
            <person name="Halanych K.M."/>
        </authorList>
    </citation>
    <scope>NUCLEOTIDE SEQUENCE [LARGE SCALE GENOMIC DNA]</scope>
    <source>
        <strain evidence="2">A1462</strain>
    </source>
</reference>